<feature type="transmembrane region" description="Helical" evidence="2">
    <location>
        <begin position="233"/>
        <end position="250"/>
    </location>
</feature>
<keyword evidence="2" id="KW-1133">Transmembrane helix</keyword>
<name>A0A165MTE0_9APHY</name>
<dbReference type="Pfam" id="PF20151">
    <property type="entry name" value="DUF6533"/>
    <property type="match status" value="1"/>
</dbReference>
<dbReference type="InterPro" id="IPR045340">
    <property type="entry name" value="DUF6533"/>
</dbReference>
<feature type="transmembrane region" description="Helical" evidence="2">
    <location>
        <begin position="51"/>
        <end position="71"/>
    </location>
</feature>
<feature type="transmembrane region" description="Helical" evidence="2">
    <location>
        <begin position="118"/>
        <end position="140"/>
    </location>
</feature>
<keyword evidence="2" id="KW-0472">Membrane</keyword>
<keyword evidence="5" id="KW-1185">Reference proteome</keyword>
<evidence type="ECO:0000256" key="1">
    <source>
        <dbReference type="SAM" id="MobiDB-lite"/>
    </source>
</evidence>
<evidence type="ECO:0000313" key="5">
    <source>
        <dbReference type="Proteomes" id="UP000076727"/>
    </source>
</evidence>
<dbReference type="EMBL" id="KV429095">
    <property type="protein sequence ID" value="KZT66096.1"/>
    <property type="molecule type" value="Genomic_DNA"/>
</dbReference>
<feature type="domain" description="DUF6533" evidence="3">
    <location>
        <begin position="18"/>
        <end position="60"/>
    </location>
</feature>
<organism evidence="4 5">
    <name type="scientific">Daedalea quercina L-15889</name>
    <dbReference type="NCBI Taxonomy" id="1314783"/>
    <lineage>
        <taxon>Eukaryota</taxon>
        <taxon>Fungi</taxon>
        <taxon>Dikarya</taxon>
        <taxon>Basidiomycota</taxon>
        <taxon>Agaricomycotina</taxon>
        <taxon>Agaricomycetes</taxon>
        <taxon>Polyporales</taxon>
        <taxon>Fomitopsis</taxon>
    </lineage>
</organism>
<dbReference type="AlphaFoldDB" id="A0A165MTE0"/>
<proteinExistence type="predicted"/>
<feature type="region of interest" description="Disordered" evidence="1">
    <location>
        <begin position="316"/>
        <end position="347"/>
    </location>
</feature>
<evidence type="ECO:0000313" key="4">
    <source>
        <dbReference type="EMBL" id="KZT66096.1"/>
    </source>
</evidence>
<keyword evidence="2" id="KW-0812">Transmembrane</keyword>
<dbReference type="Proteomes" id="UP000076727">
    <property type="component" value="Unassembled WGS sequence"/>
</dbReference>
<feature type="transmembrane region" description="Helical" evidence="2">
    <location>
        <begin position="262"/>
        <end position="282"/>
    </location>
</feature>
<evidence type="ECO:0000259" key="3">
    <source>
        <dbReference type="Pfam" id="PF20151"/>
    </source>
</evidence>
<feature type="transmembrane region" description="Helical" evidence="2">
    <location>
        <begin position="83"/>
        <end position="106"/>
    </location>
</feature>
<reference evidence="4 5" key="1">
    <citation type="journal article" date="2016" name="Mol. Biol. Evol.">
        <title>Comparative Genomics of Early-Diverging Mushroom-Forming Fungi Provides Insights into the Origins of Lignocellulose Decay Capabilities.</title>
        <authorList>
            <person name="Nagy L.G."/>
            <person name="Riley R."/>
            <person name="Tritt A."/>
            <person name="Adam C."/>
            <person name="Daum C."/>
            <person name="Floudas D."/>
            <person name="Sun H."/>
            <person name="Yadav J.S."/>
            <person name="Pangilinan J."/>
            <person name="Larsson K.H."/>
            <person name="Matsuura K."/>
            <person name="Barry K."/>
            <person name="Labutti K."/>
            <person name="Kuo R."/>
            <person name="Ohm R.A."/>
            <person name="Bhattacharya S.S."/>
            <person name="Shirouzu T."/>
            <person name="Yoshinaga Y."/>
            <person name="Martin F.M."/>
            <person name="Grigoriev I.V."/>
            <person name="Hibbett D.S."/>
        </authorList>
    </citation>
    <scope>NUCLEOTIDE SEQUENCE [LARGE SCALE GENOMIC DNA]</scope>
    <source>
        <strain evidence="4 5">L-15889</strain>
    </source>
</reference>
<evidence type="ECO:0000256" key="2">
    <source>
        <dbReference type="SAM" id="Phobius"/>
    </source>
</evidence>
<accession>A0A165MTE0</accession>
<gene>
    <name evidence="4" type="ORF">DAEQUDRAFT_730733</name>
</gene>
<sequence length="385" mass="41600">MSTTNAVANASYSMLLDYVLSVTAAVHVYDRVLNIGQEIDCMWRRHKNKKIMVPILYFTMHSSASLFLLLVALPDDPTCQSYLAVSILQIGAICLLQAVATAIAGLRVYTISDRGWKLTGIVISLGLVPIAANLYCAARWEMTVLPGFDGCILTVTWSPATGRMYLCSHTAPMIGVDVICRVDICATTSLVLVDGLVFVAMWRRSGGVQELRQLYCNGGMIKRPTMGLLLRDGALQFGALFVLNSVAAVVQFKSDGFLGTNLTILLAVITNILLSHMLFNVYEAACPHEPCSSPSQLSSLFSKVVFQHLDGILPQAGPHDDSPLAETGDMDDMDNIHEGTQSEDDVELSSVCTIHNKSSGMLHCVSVEVSGHDGLACPRAGVEMV</sequence>
<protein>
    <recommendedName>
        <fullName evidence="3">DUF6533 domain-containing protein</fullName>
    </recommendedName>
</protein>
<dbReference type="OrthoDB" id="10276566at2759"/>